<sequence length="233" mass="25773">MKQPRYWAVVPAAGIGKRMGADRPKQYLPLLEQPVIAHTLARLCAVEKITQVVVAVAPGDPWWSKLSLPEKVHAVDGGAERCFSVLNALDALQERAAADDWVLVHDAARPCIRHADIEHLINRLADHPVGGLLAMPVRDTMKRGDAENQVTATVNRENLWHALTPQMFRFAALRHALSHALDNQQLVTDEAQAMELVQATPVLVQGHSDNLKITHPQDLPLAAWYLSQQSIDT</sequence>
<feature type="site" description="Positions MEP for the nucleophilic attack" evidence="7">
    <location>
        <position position="156"/>
    </location>
</feature>
<feature type="site" description="Transition state stabilizer" evidence="7">
    <location>
        <position position="18"/>
    </location>
</feature>
<dbReference type="PANTHER" id="PTHR32125">
    <property type="entry name" value="2-C-METHYL-D-ERYTHRITOL 4-PHOSPHATE CYTIDYLYLTRANSFERASE, CHLOROPLASTIC"/>
    <property type="match status" value="1"/>
</dbReference>
<dbReference type="NCBIfam" id="TIGR00453">
    <property type="entry name" value="ispD"/>
    <property type="match status" value="1"/>
</dbReference>
<dbReference type="InterPro" id="IPR050088">
    <property type="entry name" value="IspD/TarI_cytidylyltransf_bact"/>
</dbReference>
<reference evidence="8 9" key="1">
    <citation type="submission" date="2016-10" db="EMBL/GenBank/DDBJ databases">
        <authorList>
            <person name="de Groot N.N."/>
        </authorList>
    </citation>
    <scope>NUCLEOTIDE SEQUENCE [LARGE SCALE GENOMIC DNA]</scope>
    <source>
        <strain evidence="8">MBHS1</strain>
    </source>
</reference>
<dbReference type="InterPro" id="IPR001228">
    <property type="entry name" value="IspD"/>
</dbReference>
<protein>
    <recommendedName>
        <fullName evidence="7">2-C-methyl-D-erythritol 4-phosphate cytidylyltransferase</fullName>
        <ecNumber evidence="7">2.7.7.60</ecNumber>
    </recommendedName>
    <alternativeName>
        <fullName evidence="7">4-diphosphocytidyl-2C-methyl-D-erythritol synthase</fullName>
    </alternativeName>
    <alternativeName>
        <fullName evidence="7">MEP cytidylyltransferase</fullName>
        <shortName evidence="7">MCT</shortName>
    </alternativeName>
</protein>
<dbReference type="AlphaFoldDB" id="A0A1H6F8B7"/>
<evidence type="ECO:0000313" key="8">
    <source>
        <dbReference type="EMBL" id="SEH06367.1"/>
    </source>
</evidence>
<evidence type="ECO:0000256" key="7">
    <source>
        <dbReference type="HAMAP-Rule" id="MF_00108"/>
    </source>
</evidence>
<evidence type="ECO:0000256" key="5">
    <source>
        <dbReference type="ARBA" id="ARBA00022695"/>
    </source>
</evidence>
<dbReference type="SUPFAM" id="SSF53448">
    <property type="entry name" value="Nucleotide-diphospho-sugar transferases"/>
    <property type="match status" value="1"/>
</dbReference>
<dbReference type="Pfam" id="PF01128">
    <property type="entry name" value="IspD"/>
    <property type="match status" value="1"/>
</dbReference>
<feature type="site" description="Transition state stabilizer" evidence="7">
    <location>
        <position position="25"/>
    </location>
</feature>
<dbReference type="CDD" id="cd02516">
    <property type="entry name" value="CDP-ME_synthetase"/>
    <property type="match status" value="1"/>
</dbReference>
<dbReference type="PANTHER" id="PTHR32125:SF4">
    <property type="entry name" value="2-C-METHYL-D-ERYTHRITOL 4-PHOSPHATE CYTIDYLYLTRANSFERASE, CHLOROPLASTIC"/>
    <property type="match status" value="1"/>
</dbReference>
<comment type="catalytic activity">
    <reaction evidence="1 7">
        <text>2-C-methyl-D-erythritol 4-phosphate + CTP + H(+) = 4-CDP-2-C-methyl-D-erythritol + diphosphate</text>
        <dbReference type="Rhea" id="RHEA:13429"/>
        <dbReference type="ChEBI" id="CHEBI:15378"/>
        <dbReference type="ChEBI" id="CHEBI:33019"/>
        <dbReference type="ChEBI" id="CHEBI:37563"/>
        <dbReference type="ChEBI" id="CHEBI:57823"/>
        <dbReference type="ChEBI" id="CHEBI:58262"/>
        <dbReference type="EC" id="2.7.7.60"/>
    </reaction>
</comment>
<evidence type="ECO:0000256" key="2">
    <source>
        <dbReference type="ARBA" id="ARBA00004787"/>
    </source>
</evidence>
<keyword evidence="5 7" id="KW-0548">Nucleotidyltransferase</keyword>
<dbReference type="HAMAP" id="MF_00108">
    <property type="entry name" value="IspD"/>
    <property type="match status" value="1"/>
</dbReference>
<name>A0A1H6F8B7_9GAMM</name>
<evidence type="ECO:0000256" key="6">
    <source>
        <dbReference type="ARBA" id="ARBA00023229"/>
    </source>
</evidence>
<dbReference type="OrthoDB" id="9806837at2"/>
<comment type="function">
    <text evidence="7">Catalyzes the formation of 4-diphosphocytidyl-2-C-methyl-D-erythritol from CTP and 2-C-methyl-D-erythritol 4-phosphate (MEP).</text>
</comment>
<dbReference type="GO" id="GO:0050518">
    <property type="term" value="F:2-C-methyl-D-erythritol 4-phosphate cytidylyltransferase activity"/>
    <property type="evidence" value="ECO:0007669"/>
    <property type="project" value="UniProtKB-UniRule"/>
</dbReference>
<dbReference type="RefSeq" id="WP_103920154.1">
    <property type="nucleotide sequence ID" value="NZ_FMSV02000483.1"/>
</dbReference>
<proteinExistence type="inferred from homology"/>
<keyword evidence="9" id="KW-1185">Reference proteome</keyword>
<dbReference type="Gene3D" id="3.90.550.10">
    <property type="entry name" value="Spore Coat Polysaccharide Biosynthesis Protein SpsA, Chain A"/>
    <property type="match status" value="1"/>
</dbReference>
<evidence type="ECO:0000256" key="4">
    <source>
        <dbReference type="ARBA" id="ARBA00022679"/>
    </source>
</evidence>
<dbReference type="InterPro" id="IPR018294">
    <property type="entry name" value="ISPD_synthase_CS"/>
</dbReference>
<dbReference type="Proteomes" id="UP000236724">
    <property type="component" value="Unassembled WGS sequence"/>
</dbReference>
<accession>A0A1H6F8B7</accession>
<dbReference type="InterPro" id="IPR034683">
    <property type="entry name" value="IspD/TarI"/>
</dbReference>
<keyword evidence="6 7" id="KW-0414">Isoprene biosynthesis</keyword>
<evidence type="ECO:0000256" key="3">
    <source>
        <dbReference type="ARBA" id="ARBA00009789"/>
    </source>
</evidence>
<comment type="pathway">
    <text evidence="2 7">Isoprenoid biosynthesis; isopentenyl diphosphate biosynthesis via DXP pathway; isopentenyl diphosphate from 1-deoxy-D-xylulose 5-phosphate: step 2/6.</text>
</comment>
<dbReference type="UniPathway" id="UPA00056">
    <property type="reaction ID" value="UER00093"/>
</dbReference>
<evidence type="ECO:0000313" key="9">
    <source>
        <dbReference type="Proteomes" id="UP000236724"/>
    </source>
</evidence>
<dbReference type="EMBL" id="FMSV02000483">
    <property type="protein sequence ID" value="SEH06367.1"/>
    <property type="molecule type" value="Genomic_DNA"/>
</dbReference>
<dbReference type="GO" id="GO:0019288">
    <property type="term" value="P:isopentenyl diphosphate biosynthetic process, methylerythritol 4-phosphate pathway"/>
    <property type="evidence" value="ECO:0007669"/>
    <property type="project" value="UniProtKB-UniRule"/>
</dbReference>
<dbReference type="PROSITE" id="PS01295">
    <property type="entry name" value="ISPD"/>
    <property type="match status" value="1"/>
</dbReference>
<comment type="similarity">
    <text evidence="3 7">Belongs to the IspD/TarI cytidylyltransferase family. IspD subfamily.</text>
</comment>
<organism evidence="8 9">
    <name type="scientific">Candidatus Venteria ishoeyi</name>
    <dbReference type="NCBI Taxonomy" id="1899563"/>
    <lineage>
        <taxon>Bacteria</taxon>
        <taxon>Pseudomonadati</taxon>
        <taxon>Pseudomonadota</taxon>
        <taxon>Gammaproteobacteria</taxon>
        <taxon>Thiotrichales</taxon>
        <taxon>Thiotrichaceae</taxon>
        <taxon>Venteria</taxon>
    </lineage>
</organism>
<keyword evidence="4 7" id="KW-0808">Transferase</keyword>
<dbReference type="EC" id="2.7.7.60" evidence="7"/>
<gene>
    <name evidence="8" type="primary">ispD_2</name>
    <name evidence="7" type="synonym">ispD</name>
    <name evidence="8" type="ORF">MBHS_02228</name>
</gene>
<feature type="site" description="Positions MEP for the nucleophilic attack" evidence="7">
    <location>
        <position position="212"/>
    </location>
</feature>
<evidence type="ECO:0000256" key="1">
    <source>
        <dbReference type="ARBA" id="ARBA00001282"/>
    </source>
</evidence>
<dbReference type="FunFam" id="3.90.550.10:FF:000003">
    <property type="entry name" value="2-C-methyl-D-erythritol 4-phosphate cytidylyltransferase"/>
    <property type="match status" value="1"/>
</dbReference>
<dbReference type="InterPro" id="IPR029044">
    <property type="entry name" value="Nucleotide-diphossugar_trans"/>
</dbReference>